<dbReference type="PANTHER" id="PTHR47074">
    <property type="entry name" value="BNAC02G40300D PROTEIN"/>
    <property type="match status" value="1"/>
</dbReference>
<sequence length="155" mass="17828">MSSFIWSSISMVAKAIDKGFGWQVRDRCCQWKKPLEWVIKVNVDATVNSCGTSLGIITRDSNSFVLSGKVFFINEVVNPEWTELDALIDGFRLAHLLNVDKDIFESYCASIVNRFSDHKADITILRYRIKEAHKLFDSFISTEVKWVKLADFLRN</sequence>
<keyword evidence="3" id="KW-1185">Reference proteome</keyword>
<accession>A0A7J8LP09</accession>
<proteinExistence type="predicted"/>
<dbReference type="Pfam" id="PF13456">
    <property type="entry name" value="RVT_3"/>
    <property type="match status" value="1"/>
</dbReference>
<dbReference type="GO" id="GO:0004523">
    <property type="term" value="F:RNA-DNA hybrid ribonuclease activity"/>
    <property type="evidence" value="ECO:0007669"/>
    <property type="project" value="InterPro"/>
</dbReference>
<dbReference type="Proteomes" id="UP000593572">
    <property type="component" value="Unassembled WGS sequence"/>
</dbReference>
<name>A0A7J8LP09_9ROSI</name>
<dbReference type="AlphaFoldDB" id="A0A7J8LP09"/>
<dbReference type="PANTHER" id="PTHR47074:SF48">
    <property type="entry name" value="POLYNUCLEOTIDYL TRANSFERASE, RIBONUCLEASE H-LIKE SUPERFAMILY PROTEIN"/>
    <property type="match status" value="1"/>
</dbReference>
<organism evidence="2 3">
    <name type="scientific">Gossypium lobatum</name>
    <dbReference type="NCBI Taxonomy" id="34289"/>
    <lineage>
        <taxon>Eukaryota</taxon>
        <taxon>Viridiplantae</taxon>
        <taxon>Streptophyta</taxon>
        <taxon>Embryophyta</taxon>
        <taxon>Tracheophyta</taxon>
        <taxon>Spermatophyta</taxon>
        <taxon>Magnoliopsida</taxon>
        <taxon>eudicotyledons</taxon>
        <taxon>Gunneridae</taxon>
        <taxon>Pentapetalae</taxon>
        <taxon>rosids</taxon>
        <taxon>malvids</taxon>
        <taxon>Malvales</taxon>
        <taxon>Malvaceae</taxon>
        <taxon>Malvoideae</taxon>
        <taxon>Gossypium</taxon>
    </lineage>
</organism>
<feature type="domain" description="RNase H type-1" evidence="1">
    <location>
        <begin position="42"/>
        <end position="148"/>
    </location>
</feature>
<dbReference type="InterPro" id="IPR052929">
    <property type="entry name" value="RNase_H-like_EbsB-rel"/>
</dbReference>
<dbReference type="EMBL" id="JABEZX010000004">
    <property type="protein sequence ID" value="MBA0554168.1"/>
    <property type="molecule type" value="Genomic_DNA"/>
</dbReference>
<evidence type="ECO:0000259" key="1">
    <source>
        <dbReference type="Pfam" id="PF13456"/>
    </source>
</evidence>
<dbReference type="InterPro" id="IPR002156">
    <property type="entry name" value="RNaseH_domain"/>
</dbReference>
<dbReference type="GO" id="GO:0003676">
    <property type="term" value="F:nucleic acid binding"/>
    <property type="evidence" value="ECO:0007669"/>
    <property type="project" value="InterPro"/>
</dbReference>
<evidence type="ECO:0000313" key="3">
    <source>
        <dbReference type="Proteomes" id="UP000593572"/>
    </source>
</evidence>
<reference evidence="2 3" key="1">
    <citation type="journal article" date="2019" name="Genome Biol. Evol.">
        <title>Insights into the evolution of the New World diploid cottons (Gossypium, subgenus Houzingenia) based on genome sequencing.</title>
        <authorList>
            <person name="Grover C.E."/>
            <person name="Arick M.A. 2nd"/>
            <person name="Thrash A."/>
            <person name="Conover J.L."/>
            <person name="Sanders W.S."/>
            <person name="Peterson D.G."/>
            <person name="Frelichowski J.E."/>
            <person name="Scheffler J.A."/>
            <person name="Scheffler B.E."/>
            <person name="Wendel J.F."/>
        </authorList>
    </citation>
    <scope>NUCLEOTIDE SEQUENCE [LARGE SCALE GENOMIC DNA]</scope>
    <source>
        <strain evidence="2">157</strain>
        <tissue evidence="2">Leaf</tissue>
    </source>
</reference>
<evidence type="ECO:0000313" key="2">
    <source>
        <dbReference type="EMBL" id="MBA0554168.1"/>
    </source>
</evidence>
<gene>
    <name evidence="2" type="ORF">Golob_013292</name>
</gene>
<protein>
    <recommendedName>
        <fullName evidence="1">RNase H type-1 domain-containing protein</fullName>
    </recommendedName>
</protein>
<comment type="caution">
    <text evidence="2">The sequence shown here is derived from an EMBL/GenBank/DDBJ whole genome shotgun (WGS) entry which is preliminary data.</text>
</comment>